<feature type="repeat" description="WD" evidence="3">
    <location>
        <begin position="1390"/>
        <end position="1431"/>
    </location>
</feature>
<evidence type="ECO:0000256" key="2">
    <source>
        <dbReference type="ARBA" id="ARBA00022737"/>
    </source>
</evidence>
<dbReference type="STRING" id="914234.M2R882"/>
<keyword evidence="7" id="KW-1185">Reference proteome</keyword>
<feature type="repeat" description="WD" evidence="3">
    <location>
        <begin position="1690"/>
        <end position="1731"/>
    </location>
</feature>
<evidence type="ECO:0000256" key="4">
    <source>
        <dbReference type="SAM" id="MobiDB-lite"/>
    </source>
</evidence>
<dbReference type="InterPro" id="IPR007111">
    <property type="entry name" value="NACHT_NTPase"/>
</dbReference>
<dbReference type="InterPro" id="IPR036322">
    <property type="entry name" value="WD40_repeat_dom_sf"/>
</dbReference>
<dbReference type="InterPro" id="IPR015943">
    <property type="entry name" value="WD40/YVTN_repeat-like_dom_sf"/>
</dbReference>
<keyword evidence="2" id="KW-0677">Repeat</keyword>
<dbReference type="PROSITE" id="PS50837">
    <property type="entry name" value="NACHT"/>
    <property type="match status" value="1"/>
</dbReference>
<reference evidence="6 7" key="1">
    <citation type="journal article" date="2012" name="Proc. Natl. Acad. Sci. U.S.A.">
        <title>Comparative genomics of Ceriporiopsis subvermispora and Phanerochaete chrysosporium provide insight into selective ligninolysis.</title>
        <authorList>
            <person name="Fernandez-Fueyo E."/>
            <person name="Ruiz-Duenas F.J."/>
            <person name="Ferreira P."/>
            <person name="Floudas D."/>
            <person name="Hibbett D.S."/>
            <person name="Canessa P."/>
            <person name="Larrondo L.F."/>
            <person name="James T.Y."/>
            <person name="Seelenfreund D."/>
            <person name="Lobos S."/>
            <person name="Polanco R."/>
            <person name="Tello M."/>
            <person name="Honda Y."/>
            <person name="Watanabe T."/>
            <person name="Watanabe T."/>
            <person name="Ryu J.S."/>
            <person name="Kubicek C.P."/>
            <person name="Schmoll M."/>
            <person name="Gaskell J."/>
            <person name="Hammel K.E."/>
            <person name="St John F.J."/>
            <person name="Vanden Wymelenberg A."/>
            <person name="Sabat G."/>
            <person name="Splinter BonDurant S."/>
            <person name="Syed K."/>
            <person name="Yadav J.S."/>
            <person name="Doddapaneni H."/>
            <person name="Subramanian V."/>
            <person name="Lavin J.L."/>
            <person name="Oguiza J.A."/>
            <person name="Perez G."/>
            <person name="Pisabarro A.G."/>
            <person name="Ramirez L."/>
            <person name="Santoyo F."/>
            <person name="Master E."/>
            <person name="Coutinho P.M."/>
            <person name="Henrissat B."/>
            <person name="Lombard V."/>
            <person name="Magnuson J.K."/>
            <person name="Kuees U."/>
            <person name="Hori C."/>
            <person name="Igarashi K."/>
            <person name="Samejima M."/>
            <person name="Held B.W."/>
            <person name="Barry K.W."/>
            <person name="LaButti K.M."/>
            <person name="Lapidus A."/>
            <person name="Lindquist E.A."/>
            <person name="Lucas S.M."/>
            <person name="Riley R."/>
            <person name="Salamov A.A."/>
            <person name="Hoffmeister D."/>
            <person name="Schwenk D."/>
            <person name="Hadar Y."/>
            <person name="Yarden O."/>
            <person name="de Vries R.P."/>
            <person name="Wiebenga A."/>
            <person name="Stenlid J."/>
            <person name="Eastwood D."/>
            <person name="Grigoriev I.V."/>
            <person name="Berka R.M."/>
            <person name="Blanchette R.A."/>
            <person name="Kersten P."/>
            <person name="Martinez A.T."/>
            <person name="Vicuna R."/>
            <person name="Cullen D."/>
        </authorList>
    </citation>
    <scope>NUCLEOTIDE SEQUENCE [LARGE SCALE GENOMIC DNA]</scope>
    <source>
        <strain evidence="6 7">B</strain>
    </source>
</reference>
<dbReference type="Pfam" id="PF00400">
    <property type="entry name" value="WD40"/>
    <property type="match status" value="12"/>
</dbReference>
<feature type="repeat" description="WD" evidence="3">
    <location>
        <begin position="1433"/>
        <end position="1474"/>
    </location>
</feature>
<dbReference type="InterPro" id="IPR019775">
    <property type="entry name" value="WD40_repeat_CS"/>
</dbReference>
<dbReference type="InterPro" id="IPR027417">
    <property type="entry name" value="P-loop_NTPase"/>
</dbReference>
<dbReference type="Pfam" id="PF24883">
    <property type="entry name" value="NPHP3_N"/>
    <property type="match status" value="1"/>
</dbReference>
<dbReference type="SUPFAM" id="SSF50978">
    <property type="entry name" value="WD40 repeat-like"/>
    <property type="match status" value="1"/>
</dbReference>
<dbReference type="CDD" id="cd21037">
    <property type="entry name" value="MLKL_NTD"/>
    <property type="match status" value="1"/>
</dbReference>
<dbReference type="InterPro" id="IPR056884">
    <property type="entry name" value="NPHP3-like_N"/>
</dbReference>
<dbReference type="InterPro" id="IPR059179">
    <property type="entry name" value="MLKL-like_MCAfunc"/>
</dbReference>
<evidence type="ECO:0000313" key="6">
    <source>
        <dbReference type="EMBL" id="EMD34647.1"/>
    </source>
</evidence>
<dbReference type="OrthoDB" id="2658414at2759"/>
<feature type="repeat" description="WD" evidence="3">
    <location>
        <begin position="1476"/>
        <end position="1517"/>
    </location>
</feature>
<protein>
    <recommendedName>
        <fullName evidence="5">NACHT domain-containing protein</fullName>
    </recommendedName>
</protein>
<feature type="repeat" description="WD" evidence="3">
    <location>
        <begin position="1647"/>
        <end position="1688"/>
    </location>
</feature>
<evidence type="ECO:0000256" key="1">
    <source>
        <dbReference type="ARBA" id="ARBA00022574"/>
    </source>
</evidence>
<gene>
    <name evidence="6" type="ORF">CERSUDRAFT_75593</name>
</gene>
<dbReference type="EMBL" id="KB445802">
    <property type="protein sequence ID" value="EMD34647.1"/>
    <property type="molecule type" value="Genomic_DNA"/>
</dbReference>
<sequence length="2162" mass="237096">MSSYPQEKAVYAPPQSPPPPSYDPSTKPASPTDGKSYYDPQGSSYMPMPVPGSGFAGNDPGYAQDMVNFAKLSAPIESDFTPPHPLWYLRRQSQSPYFSPGSSQLPDPGFSGASTPRESPYAPSSNPPVGGPPPEIHGFKGFLHNIAPGENPTKILKPAPPQFSRPPPYELPYGPFPPCSLLAVKTSLQAGWPTMAPPTDTRPHPFVTHDVRKEDWLLFLYHCKTASGLTPLNKAAAGLAPLALGAGVLPGIALVMGVEHILKKRKRGNVVQIITQWNQHFFNPRQMEVALAKGRIGYSGPGAGQVPADMPGTRPSDIAGLDPNDTDSETGVHTPPTSPKGIAQSPRTKEDIKRAKKDAKKWRIVVSYKQILTERTPLYTDSMTTVRNFVAWQMVDLGRRASAERGAARLDFRSDSGDVSSGYYYRVRQILVLQCRIQPCLSALVPPKAKLPCNNYSLLEAMYAKYNRLYSGLYVCDMTGGVQTLPARVSLISEASYLRQCFVDRVFLLGSAGEDLISVRVSLLTTTTPPVIDLSPSLPVDRKPTMSGQKPFKRLASRLKTKWKQAISPIYANEHPNVHQVINESSTAATDCPSPPDDATEALQTASGAGLLSKNGTPTRHSKSGNVSINGINHTTASLEPMGAGPDTPATALEENTTAQNELRPEHPSPESEDSWRKTGWSVLKDVLKAVKESCDQVPGLKTALSITLADVENAQSKFLDIAIKIKGLQAIISRYTFEAGMPLFVRERLNGIASELHNIAGLIDSKTDRGLVKRTLSASDDKTKIEEIFRHLANVIEMFQIDCNLGLSQKVEGIAAEAKLDKLGALPGASIDAQDRESACLEGTRTQILDDLAQWAHDPTSARIFWLNGMAGTGKSAIARTFCYRLREVDMLGGSFFCSRGTMRDDAKRILPTLAVALARRSPAYRSALLDILDEHPEAGHDHLELQVERLIEQPLRTAFGDNPPTFVLLVDALDECSNTKATERILSRLMSVSSHIPVKFFLASRPEWHIRAKFQSLEIDIHRVLRLHEIERDLVEADISRYVTYRLQGIRRTIPDEYPSEWPSLADVTSVTCRAGMLFIYAFTAMEYVTQDPVERLKNVTNTKHSTGQPLNTPLDEMYTLILRNAMNQTQHEAQEISMRRQVLATILTVREPQTVSDLGELIGISAQRVKKMLDDLHAVIRIPADNNRDVVSMFHASFVDYMTTAERSLLYYIDPRIGHHNLAYSCVKILDRLCDNSRISALYVLILATPSLSILCLSSEPEPEADKKSKELLDCIKDLLQSKFLFWVEVFSAMGKVQWASNLIMKALTAHTMEMNKSLSAFLSDANEFVVSCREAIDMSAPHIYLSALPSISAASHIAKVYWPVFGNIAKFCVQGTGRQRNTVLHIRGHNKEVASIAVSTKETYVASGSWDCTVRVWDARTGEEVIKPLTGHTDRVNSVTFSHDGAYIASGSDDMTIRVWDARTGEEVVKPLAGHRGRVYSVAFSLNGTHIASGSADCTVRVWNVGTPGEIMRLVGHTDEINSVAFSPDGEHVASASDDKTIHLWNTRTEEKVAKLTGHNGRVWSVAFSPNGEQLASGSEDWTIRLWNMNTGGARTINKVLHGHTSIVRTVVFSPDGAYIASGSDDKTIRIWNSTTGEDKKPLTGHTDWVRSVAYCPNGTHIISGSDDYTIRVWDTRKDEGVLMPLLGHTDQVNSIAFSSDGLYIALASNDKMIRVWAIQTGDEVMKALAGDECSLAFSPDGARIVSGATDGTVHVWDARTGKEITKLLMGHKKPVRHVTFSADGTRIISGSNGESIRVWDATTGQDMFNTHTWHSDHIHSVAFSPDGTRIASGLRTGAICLWDTTTNEVAQKQLIGDANSMDSLFVAFSPSGTHIISALNRVGRGVFVFVWDTRENEVTRKLLDESWSTDTATAALSRDGNHVLSGTHIIWVRNTNTRENIISLRAGNIGVITCTTFSPDGSRVALGSADGGVHVFDVEVKSPTITQQEDSCISNQHGPSKQISGKVSPAILLAFPPASGSAAGSTHHDRSTNASSLCRYGSGQDFRDTLAFDGWTGWIKGPCGELVLWVPPEYRKHLHELRSVFVIGIRGVSIDLRRYVHGAEWTNCYTESRKVKGWSKLSRACNTGYAFSNLVTVNLNVVSPALLRRSGLRDGQC</sequence>
<feature type="repeat" description="WD" evidence="3">
    <location>
        <begin position="1816"/>
        <end position="1857"/>
    </location>
</feature>
<evidence type="ECO:0000313" key="7">
    <source>
        <dbReference type="Proteomes" id="UP000016930"/>
    </source>
</evidence>
<dbReference type="GO" id="GO:1990234">
    <property type="term" value="C:transferase complex"/>
    <property type="evidence" value="ECO:0007669"/>
    <property type="project" value="UniProtKB-ARBA"/>
</dbReference>
<feature type="compositionally biased region" description="Basic and acidic residues" evidence="4">
    <location>
        <begin position="663"/>
        <end position="677"/>
    </location>
</feature>
<evidence type="ECO:0000256" key="3">
    <source>
        <dbReference type="PROSITE-ProRule" id="PRU00221"/>
    </source>
</evidence>
<feature type="repeat" description="WD" evidence="3">
    <location>
        <begin position="1773"/>
        <end position="1814"/>
    </location>
</feature>
<dbReference type="SUPFAM" id="SSF50998">
    <property type="entry name" value="Quinoprotein alcohol dehydrogenase-like"/>
    <property type="match status" value="2"/>
</dbReference>
<feature type="compositionally biased region" description="Polar residues" evidence="4">
    <location>
        <begin position="96"/>
        <end position="105"/>
    </location>
</feature>
<feature type="region of interest" description="Disordered" evidence="4">
    <location>
        <begin position="637"/>
        <end position="677"/>
    </location>
</feature>
<feature type="repeat" description="WD" evidence="3">
    <location>
        <begin position="1950"/>
        <end position="1991"/>
    </location>
</feature>
<feature type="compositionally biased region" description="Pro residues" evidence="4">
    <location>
        <begin position="125"/>
        <end position="135"/>
    </location>
</feature>
<feature type="repeat" description="WD" evidence="3">
    <location>
        <begin position="1560"/>
        <end position="1601"/>
    </location>
</feature>
<dbReference type="Proteomes" id="UP000016930">
    <property type="component" value="Unassembled WGS sequence"/>
</dbReference>
<keyword evidence="1 3" id="KW-0853">WD repeat</keyword>
<dbReference type="PROSITE" id="PS00678">
    <property type="entry name" value="WD_REPEATS_1"/>
    <property type="match status" value="8"/>
</dbReference>
<dbReference type="Gene3D" id="3.40.50.300">
    <property type="entry name" value="P-loop containing nucleotide triphosphate hydrolases"/>
    <property type="match status" value="1"/>
</dbReference>
<dbReference type="SUPFAM" id="SSF52540">
    <property type="entry name" value="P-loop containing nucleoside triphosphate hydrolases"/>
    <property type="match status" value="1"/>
</dbReference>
<dbReference type="PANTHER" id="PTHR22847">
    <property type="entry name" value="WD40 REPEAT PROTEIN"/>
    <property type="match status" value="1"/>
</dbReference>
<dbReference type="InterPro" id="IPR011047">
    <property type="entry name" value="Quinoprotein_ADH-like_sf"/>
</dbReference>
<dbReference type="PROSITE" id="PS50294">
    <property type="entry name" value="WD_REPEATS_REGION"/>
    <property type="match status" value="11"/>
</dbReference>
<dbReference type="PRINTS" id="PR00320">
    <property type="entry name" value="GPROTEINBRPT"/>
</dbReference>
<feature type="repeat" description="WD" evidence="3">
    <location>
        <begin position="1739"/>
        <end position="1771"/>
    </location>
</feature>
<dbReference type="PROSITE" id="PS50082">
    <property type="entry name" value="WD_REPEATS_2"/>
    <property type="match status" value="12"/>
</dbReference>
<dbReference type="Pfam" id="PF15496">
    <property type="entry name" value="DUF4646"/>
    <property type="match status" value="1"/>
</dbReference>
<feature type="region of interest" description="Disordered" evidence="4">
    <location>
        <begin position="1"/>
        <end position="63"/>
    </location>
</feature>
<feature type="repeat" description="WD" evidence="3">
    <location>
        <begin position="1518"/>
        <end position="1559"/>
    </location>
</feature>
<dbReference type="HOGENOM" id="CLU_000288_6_3_1"/>
<feature type="repeat" description="WD" evidence="3">
    <location>
        <begin position="1605"/>
        <end position="1646"/>
    </location>
</feature>
<proteinExistence type="predicted"/>
<feature type="region of interest" description="Disordered" evidence="4">
    <location>
        <begin position="96"/>
        <end position="139"/>
    </location>
</feature>
<feature type="domain" description="NACHT" evidence="5">
    <location>
        <begin position="864"/>
        <end position="1008"/>
    </location>
</feature>
<evidence type="ECO:0000259" key="5">
    <source>
        <dbReference type="PROSITE" id="PS50837"/>
    </source>
</evidence>
<name>M2R882_CERS8</name>
<dbReference type="SMART" id="SM00320">
    <property type="entry name" value="WD40"/>
    <property type="match status" value="13"/>
</dbReference>
<feature type="region of interest" description="Disordered" evidence="4">
    <location>
        <begin position="302"/>
        <end position="355"/>
    </location>
</feature>
<organism evidence="6 7">
    <name type="scientific">Ceriporiopsis subvermispora (strain B)</name>
    <name type="common">White-rot fungus</name>
    <name type="synonym">Gelatoporia subvermispora</name>
    <dbReference type="NCBI Taxonomy" id="914234"/>
    <lineage>
        <taxon>Eukaryota</taxon>
        <taxon>Fungi</taxon>
        <taxon>Dikarya</taxon>
        <taxon>Basidiomycota</taxon>
        <taxon>Agaricomycotina</taxon>
        <taxon>Agaricomycetes</taxon>
        <taxon>Polyporales</taxon>
        <taxon>Gelatoporiaceae</taxon>
        <taxon>Gelatoporia</taxon>
    </lineage>
</organism>
<dbReference type="InterPro" id="IPR020472">
    <property type="entry name" value="WD40_PAC1"/>
</dbReference>
<dbReference type="PANTHER" id="PTHR22847:SF637">
    <property type="entry name" value="WD REPEAT DOMAIN 5B"/>
    <property type="match status" value="1"/>
</dbReference>
<dbReference type="InterPro" id="IPR028018">
    <property type="entry name" value="DUF4646"/>
</dbReference>
<dbReference type="InterPro" id="IPR001680">
    <property type="entry name" value="WD40_rpt"/>
</dbReference>
<dbReference type="CDD" id="cd00200">
    <property type="entry name" value="WD40"/>
    <property type="match status" value="2"/>
</dbReference>
<dbReference type="Gene3D" id="2.130.10.10">
    <property type="entry name" value="YVTN repeat-like/Quinoprotein amine dehydrogenase"/>
    <property type="match status" value="5"/>
</dbReference>
<accession>M2R882</accession>